<comment type="similarity">
    <text evidence="2 9">Belongs to the Mediator complex subunit 9 family.</text>
</comment>
<dbReference type="AlphaFoldDB" id="A0A9Q9B1Y9"/>
<evidence type="ECO:0000313" key="11">
    <source>
        <dbReference type="EMBL" id="USW59499.1"/>
    </source>
</evidence>
<evidence type="ECO:0000256" key="4">
    <source>
        <dbReference type="ARBA" id="ARBA00023015"/>
    </source>
</evidence>
<comment type="function">
    <text evidence="8 9">Component of the Mediator complex, a coactivator involved in the regulated transcription of nearly all RNA polymerase II-dependent genes. Mediator functions as a bridge to convey information from gene-specific regulatory proteins to the basal RNA polymerase II transcription machinery. Mediator is recruited to promoters by direct interactions with regulatory proteins and serves as a scaffold for the assembly of a functional preinitiation complex with RNA polymerase II and the general transcription factors.</text>
</comment>
<proteinExistence type="inferred from homology"/>
<feature type="coiled-coil region" evidence="10">
    <location>
        <begin position="125"/>
        <end position="159"/>
    </location>
</feature>
<dbReference type="EMBL" id="CP099429">
    <property type="protein sequence ID" value="USW59499.1"/>
    <property type="molecule type" value="Genomic_DNA"/>
</dbReference>
<dbReference type="GO" id="GO:0016592">
    <property type="term" value="C:mediator complex"/>
    <property type="evidence" value="ECO:0007669"/>
    <property type="project" value="InterPro"/>
</dbReference>
<keyword evidence="6 9" id="KW-0804">Transcription</keyword>
<evidence type="ECO:0000256" key="2">
    <source>
        <dbReference type="ARBA" id="ARBA00008089"/>
    </source>
</evidence>
<dbReference type="Pfam" id="PF07544">
    <property type="entry name" value="Med9"/>
    <property type="match status" value="1"/>
</dbReference>
<dbReference type="SUPFAM" id="SSF140718">
    <property type="entry name" value="Mediator hinge subcomplex-like"/>
    <property type="match status" value="1"/>
</dbReference>
<comment type="subcellular location">
    <subcellularLocation>
        <location evidence="1 9">Nucleus</location>
    </subcellularLocation>
</comment>
<protein>
    <recommendedName>
        <fullName evidence="9">Mediator of RNA polymerase II transcription subunit 9</fullName>
    </recommendedName>
    <alternativeName>
        <fullName evidence="9">Mediator complex subunit 9</fullName>
    </alternativeName>
</protein>
<dbReference type="InterPro" id="IPR037212">
    <property type="entry name" value="Med7/Med21-like"/>
</dbReference>
<evidence type="ECO:0000256" key="8">
    <source>
        <dbReference type="ARBA" id="ARBA00025687"/>
    </source>
</evidence>
<keyword evidence="4 9" id="KW-0805">Transcription regulation</keyword>
<dbReference type="GO" id="GO:0006357">
    <property type="term" value="P:regulation of transcription by RNA polymerase II"/>
    <property type="evidence" value="ECO:0007669"/>
    <property type="project" value="InterPro"/>
</dbReference>
<dbReference type="Proteomes" id="UP001056384">
    <property type="component" value="Chromosome 12"/>
</dbReference>
<evidence type="ECO:0000256" key="7">
    <source>
        <dbReference type="ARBA" id="ARBA00023242"/>
    </source>
</evidence>
<reference evidence="11" key="1">
    <citation type="submission" date="2022-06" db="EMBL/GenBank/DDBJ databases">
        <title>Complete genome sequences of two strains of the flax pathogen Septoria linicola.</title>
        <authorList>
            <person name="Lapalu N."/>
            <person name="Simon A."/>
            <person name="Demenou B."/>
            <person name="Paumier D."/>
            <person name="Guillot M.-P."/>
            <person name="Gout L."/>
            <person name="Valade R."/>
        </authorList>
    </citation>
    <scope>NUCLEOTIDE SEQUENCE</scope>
    <source>
        <strain evidence="11">SE15195</strain>
    </source>
</reference>
<organism evidence="11 12">
    <name type="scientific">Septoria linicola</name>
    <dbReference type="NCBI Taxonomy" id="215465"/>
    <lineage>
        <taxon>Eukaryota</taxon>
        <taxon>Fungi</taxon>
        <taxon>Dikarya</taxon>
        <taxon>Ascomycota</taxon>
        <taxon>Pezizomycotina</taxon>
        <taxon>Dothideomycetes</taxon>
        <taxon>Dothideomycetidae</taxon>
        <taxon>Mycosphaerellales</taxon>
        <taxon>Mycosphaerellaceae</taxon>
        <taxon>Septoria</taxon>
    </lineage>
</organism>
<gene>
    <name evidence="9" type="primary">MED9</name>
    <name evidence="11" type="ORF">Slin15195_G128180</name>
</gene>
<dbReference type="InterPro" id="IPR011425">
    <property type="entry name" value="Med9"/>
</dbReference>
<evidence type="ECO:0000256" key="9">
    <source>
        <dbReference type="RuleBase" id="RU364145"/>
    </source>
</evidence>
<evidence type="ECO:0000256" key="5">
    <source>
        <dbReference type="ARBA" id="ARBA00023159"/>
    </source>
</evidence>
<evidence type="ECO:0000256" key="1">
    <source>
        <dbReference type="ARBA" id="ARBA00004123"/>
    </source>
</evidence>
<comment type="subunit">
    <text evidence="3 9">Component of the Mediator complex.</text>
</comment>
<evidence type="ECO:0000256" key="6">
    <source>
        <dbReference type="ARBA" id="ARBA00023163"/>
    </source>
</evidence>
<keyword evidence="12" id="KW-1185">Reference proteome</keyword>
<evidence type="ECO:0000256" key="10">
    <source>
        <dbReference type="SAM" id="Coils"/>
    </source>
</evidence>
<keyword evidence="5 9" id="KW-0010">Activator</keyword>
<name>A0A9Q9B1Y9_9PEZI</name>
<accession>A0A9Q9B1Y9</accession>
<keyword evidence="10" id="KW-0175">Coiled coil</keyword>
<evidence type="ECO:0000313" key="12">
    <source>
        <dbReference type="Proteomes" id="UP001056384"/>
    </source>
</evidence>
<dbReference type="GO" id="GO:0003712">
    <property type="term" value="F:transcription coregulator activity"/>
    <property type="evidence" value="ECO:0007669"/>
    <property type="project" value="InterPro"/>
</dbReference>
<keyword evidence="7 9" id="KW-0539">Nucleus</keyword>
<sequence length="171" mass="18859">MALKQPIKTTTNAPAAASQRVQLQLPNPSTFDVLPKLHELLARVDAHQNASLILNDDLGLGEFDSNADIATAYDTADKFQPLNPKDLPNALLGHTEKASKANLADTLVKGIKDDIREALRSVERLPDVDRTVEEQQDDIEELEERIRQQRQMLKSLAVVAKDMEARAQGAS</sequence>
<evidence type="ECO:0000256" key="3">
    <source>
        <dbReference type="ARBA" id="ARBA00011837"/>
    </source>
</evidence>